<dbReference type="Gene3D" id="2.40.128.720">
    <property type="match status" value="4"/>
</dbReference>
<proteinExistence type="predicted"/>
<evidence type="ECO:0000259" key="1">
    <source>
        <dbReference type="Pfam" id="PF18962"/>
    </source>
</evidence>
<sequence>MKIKFTLTAIIAWVSLFTFGQITIPKNATFVTPKVTQQLKGLYQTKNLKTLNLLFPGERVTSQAPDLKSSAAKQKLDSIVSHKWDATNQWVKYTKEEHAYDDNGRWVTGVYYSWNSDINRWAEGIKDVYTYNANNKWASSINYNWNTNTNQWVNNSKNEYTYNANGYCTQLLASEWKASSSQWVNNSKDELTYNSNGYWTQGIVSEWDTIANQWVNGLKYECAYNVYNKITEIIVYYWNAETSQWTNFMLFEFIYYTADGKLKESNVHFWGEPIYSAEWYLVTKNEYTYDSNERLFTEIISEYNIDIIWGYELSNKSKYEYSYDANGNRTQSFVSKWDIDTSSWSSYSKEVNSYDLAYNFTDLLLPSEYFVLTIPSSNLTPDIINKPLEDIEYLWNKTSTNWDNNTKDIYYYSDLNGSGINEVTTDNLIIYPNPVSEGFYLNLSEKNIKVSIYDFSGNLLFTKQLSGNEYINVSTLPHGIYMIKVTTDKGIMTKKFVKK</sequence>
<dbReference type="Proteomes" id="UP001496674">
    <property type="component" value="Chromosome"/>
</dbReference>
<gene>
    <name evidence="2" type="ORF">BSYN_18380</name>
</gene>
<dbReference type="EMBL" id="AP028055">
    <property type="protein sequence ID" value="BEG99573.1"/>
    <property type="molecule type" value="Genomic_DNA"/>
</dbReference>
<organism evidence="2 3">
    <name type="scientific">Bacteroides sedimenti</name>
    <dbReference type="NCBI Taxonomy" id="2136147"/>
    <lineage>
        <taxon>Bacteria</taxon>
        <taxon>Pseudomonadati</taxon>
        <taxon>Bacteroidota</taxon>
        <taxon>Bacteroidia</taxon>
        <taxon>Bacteroidales</taxon>
        <taxon>Bacteroidaceae</taxon>
        <taxon>Bacteroides</taxon>
    </lineage>
</organism>
<evidence type="ECO:0000313" key="2">
    <source>
        <dbReference type="EMBL" id="BEG99573.1"/>
    </source>
</evidence>
<reference evidence="2 3" key="1">
    <citation type="submission" date="2023-04" db="EMBL/GenBank/DDBJ databases">
        <title>Draft genome sequence of acteroides sedimenti strain YN3PY1.</title>
        <authorList>
            <person name="Yoshida N."/>
        </authorList>
    </citation>
    <scope>NUCLEOTIDE SEQUENCE [LARGE SCALE GENOMIC DNA]</scope>
    <source>
        <strain evidence="2 3">YN3PY1</strain>
    </source>
</reference>
<dbReference type="NCBIfam" id="TIGR04183">
    <property type="entry name" value="Por_Secre_tail"/>
    <property type="match status" value="1"/>
</dbReference>
<feature type="domain" description="Secretion system C-terminal sorting" evidence="1">
    <location>
        <begin position="430"/>
        <end position="497"/>
    </location>
</feature>
<dbReference type="InterPro" id="IPR026444">
    <property type="entry name" value="Secre_tail"/>
</dbReference>
<evidence type="ECO:0000313" key="3">
    <source>
        <dbReference type="Proteomes" id="UP001496674"/>
    </source>
</evidence>
<dbReference type="Pfam" id="PF18962">
    <property type="entry name" value="Por_Secre_tail"/>
    <property type="match status" value="1"/>
</dbReference>
<keyword evidence="3" id="KW-1185">Reference proteome</keyword>
<dbReference type="RefSeq" id="WP_353330228.1">
    <property type="nucleotide sequence ID" value="NZ_AP028055.1"/>
</dbReference>
<name>A0ABN6Z4R5_9BACE</name>
<protein>
    <recommendedName>
        <fullName evidence="1">Secretion system C-terminal sorting domain-containing protein</fullName>
    </recommendedName>
</protein>
<accession>A0ABN6Z4R5</accession>